<feature type="region of interest" description="Disordered" evidence="1">
    <location>
        <begin position="460"/>
        <end position="489"/>
    </location>
</feature>
<feature type="domain" description="Nuclear pore complex NUP2/50/61" evidence="2">
    <location>
        <begin position="3"/>
        <end position="62"/>
    </location>
</feature>
<proteinExistence type="predicted"/>
<accession>A0A9P0AH38</accession>
<dbReference type="Proteomes" id="UP001152759">
    <property type="component" value="Chromosome 6"/>
</dbReference>
<sequence>MAKRKGMKPLNLDCSDDSEPEEPGSPVRASEAELKNRVVKVARRRLTKQPPAGGVFGSLSAAACLKSQPQINLESTFAFLKKGGTGTSAPVSGIGAFNALNGNSSSNAEKSIQSSKSSTPLPKTDSSFKMARTDIVEPSLKRDNNQPPVKSNQSVSANGDEKVSSSVDVKDLCAKDSTNPILEQVKILNIECLQWAQQHIDEDPMSDLRPVFKDYNQYFESILQEYHKAEASKPKESNASSETLAKLQNHIKTKNQAENNKDSDKTEGSSSSNNFYSPDSNAEMKSKISQSLNRLSYFSSLLDKNNSSSETNSDSIPTPQVSSPSIQKAPDATPKISNPISSPKSESNKKVEFSFGRPSSDSPKPPTFPISSPKSDSTPKVDFSFGRPSSDSPKLSNFADSADKSATSETAGGSFLKMPAVANNCFSNPQPQSFTNSNLFAKDSADSKSKFGSIFGNTAPTPSIFGSTPSPFGSSKHNCGGFAKGGGRR</sequence>
<dbReference type="InterPro" id="IPR015007">
    <property type="entry name" value="NUP2/50/61"/>
</dbReference>
<feature type="compositionally biased region" description="Polar residues" evidence="1">
    <location>
        <begin position="304"/>
        <end position="326"/>
    </location>
</feature>
<feature type="compositionally biased region" description="Polar residues" evidence="1">
    <location>
        <begin position="369"/>
        <end position="378"/>
    </location>
</feature>
<name>A0A9P0AH38_BEMTA</name>
<feature type="compositionally biased region" description="Polar residues" evidence="1">
    <location>
        <begin position="387"/>
        <end position="410"/>
    </location>
</feature>
<protein>
    <recommendedName>
        <fullName evidence="2">Nuclear pore complex NUP2/50/61 domain-containing protein</fullName>
    </recommendedName>
</protein>
<keyword evidence="4" id="KW-1185">Reference proteome</keyword>
<feature type="region of interest" description="Disordered" evidence="1">
    <location>
        <begin position="1"/>
        <end position="32"/>
    </location>
</feature>
<dbReference type="EMBL" id="OU963867">
    <property type="protein sequence ID" value="CAH0391649.1"/>
    <property type="molecule type" value="Genomic_DNA"/>
</dbReference>
<feature type="compositionally biased region" description="Low complexity" evidence="1">
    <location>
        <begin position="334"/>
        <end position="345"/>
    </location>
</feature>
<feature type="region of interest" description="Disordered" evidence="1">
    <location>
        <begin position="102"/>
        <end position="167"/>
    </location>
</feature>
<feature type="compositionally biased region" description="Polar residues" evidence="1">
    <location>
        <begin position="145"/>
        <end position="157"/>
    </location>
</feature>
<feature type="compositionally biased region" description="Low complexity" evidence="1">
    <location>
        <begin position="269"/>
        <end position="281"/>
    </location>
</feature>
<evidence type="ECO:0000256" key="1">
    <source>
        <dbReference type="SAM" id="MobiDB-lite"/>
    </source>
</evidence>
<reference evidence="3" key="1">
    <citation type="submission" date="2021-12" db="EMBL/GenBank/DDBJ databases">
        <authorList>
            <person name="King R."/>
        </authorList>
    </citation>
    <scope>NUCLEOTIDE SEQUENCE</scope>
</reference>
<organism evidence="3 4">
    <name type="scientific">Bemisia tabaci</name>
    <name type="common">Sweetpotato whitefly</name>
    <name type="synonym">Aleurodes tabaci</name>
    <dbReference type="NCBI Taxonomy" id="7038"/>
    <lineage>
        <taxon>Eukaryota</taxon>
        <taxon>Metazoa</taxon>
        <taxon>Ecdysozoa</taxon>
        <taxon>Arthropoda</taxon>
        <taxon>Hexapoda</taxon>
        <taxon>Insecta</taxon>
        <taxon>Pterygota</taxon>
        <taxon>Neoptera</taxon>
        <taxon>Paraneoptera</taxon>
        <taxon>Hemiptera</taxon>
        <taxon>Sternorrhyncha</taxon>
        <taxon>Aleyrodoidea</taxon>
        <taxon>Aleyrodidae</taxon>
        <taxon>Aleyrodinae</taxon>
        <taxon>Bemisia</taxon>
    </lineage>
</organism>
<feature type="compositionally biased region" description="Polar residues" evidence="1">
    <location>
        <begin position="460"/>
        <end position="477"/>
    </location>
</feature>
<dbReference type="Pfam" id="PF08911">
    <property type="entry name" value="NUP50"/>
    <property type="match status" value="1"/>
</dbReference>
<evidence type="ECO:0000313" key="4">
    <source>
        <dbReference type="Proteomes" id="UP001152759"/>
    </source>
</evidence>
<feature type="compositionally biased region" description="Basic and acidic residues" evidence="1">
    <location>
        <begin position="131"/>
        <end position="144"/>
    </location>
</feature>
<dbReference type="AlphaFoldDB" id="A0A9P0AH38"/>
<dbReference type="GO" id="GO:0005643">
    <property type="term" value="C:nuclear pore"/>
    <property type="evidence" value="ECO:0007669"/>
    <property type="project" value="InterPro"/>
</dbReference>
<evidence type="ECO:0000259" key="2">
    <source>
        <dbReference type="Pfam" id="PF08911"/>
    </source>
</evidence>
<gene>
    <name evidence="3" type="ORF">BEMITA_LOCUS10247</name>
</gene>
<feature type="region of interest" description="Disordered" evidence="1">
    <location>
        <begin position="252"/>
        <end position="287"/>
    </location>
</feature>
<feature type="region of interest" description="Disordered" evidence="1">
    <location>
        <begin position="304"/>
        <end position="410"/>
    </location>
</feature>
<dbReference type="KEGG" id="btab:109043196"/>
<evidence type="ECO:0000313" key="3">
    <source>
        <dbReference type="EMBL" id="CAH0391649.1"/>
    </source>
</evidence>
<feature type="compositionally biased region" description="Polar residues" evidence="1">
    <location>
        <begin position="102"/>
        <end position="127"/>
    </location>
</feature>